<evidence type="ECO:0000313" key="1">
    <source>
        <dbReference type="EMBL" id="EHB92069.1"/>
    </source>
</evidence>
<keyword evidence="2" id="KW-1185">Reference proteome</keyword>
<proteinExistence type="predicted"/>
<dbReference type="AlphaFoldDB" id="G5H932"/>
<reference evidence="1 2" key="1">
    <citation type="submission" date="2011-08" db="EMBL/GenBank/DDBJ databases">
        <title>The Genome Sequence of Alistipes indistinctus YIT 12060.</title>
        <authorList>
            <consortium name="The Broad Institute Genome Sequencing Platform"/>
            <person name="Earl A."/>
            <person name="Ward D."/>
            <person name="Feldgarden M."/>
            <person name="Gevers D."/>
            <person name="Morotomi M."/>
            <person name="Young S.K."/>
            <person name="Zeng Q."/>
            <person name="Gargeya S."/>
            <person name="Fitzgerald M."/>
            <person name="Haas B."/>
            <person name="Abouelleil A."/>
            <person name="Alvarado L."/>
            <person name="Arachchi H.M."/>
            <person name="Berlin A."/>
            <person name="Brown A."/>
            <person name="Chapman S.B."/>
            <person name="Chen Z."/>
            <person name="Dunbar C."/>
            <person name="Freedman E."/>
            <person name="Gearin G."/>
            <person name="Gellesch M."/>
            <person name="Goldberg J."/>
            <person name="Griggs A."/>
            <person name="Gujja S."/>
            <person name="Heiman D."/>
            <person name="Howarth C."/>
            <person name="Larson L."/>
            <person name="Lui A."/>
            <person name="MacDonald P.J.P."/>
            <person name="Montmayeur A."/>
            <person name="Murphy C."/>
            <person name="Neiman D."/>
            <person name="Pearson M."/>
            <person name="Priest M."/>
            <person name="Roberts A."/>
            <person name="Saif S."/>
            <person name="Shea T."/>
            <person name="Shenoy N."/>
            <person name="Sisk P."/>
            <person name="Stolte C."/>
            <person name="Sykes S."/>
            <person name="Wortman J."/>
            <person name="Nusbaum C."/>
            <person name="Birren B."/>
        </authorList>
    </citation>
    <scope>NUCLEOTIDE SEQUENCE [LARGE SCALE GENOMIC DNA]</scope>
    <source>
        <strain evidence="1 2">YIT 12060</strain>
    </source>
</reference>
<gene>
    <name evidence="1" type="ORF">HMPREF9450_02118</name>
</gene>
<accession>G5H932</accession>
<dbReference type="STRING" id="742725.HMPREF9450_02118"/>
<comment type="caution">
    <text evidence="1">The sequence shown here is derived from an EMBL/GenBank/DDBJ whole genome shotgun (WGS) entry which is preliminary data.</text>
</comment>
<dbReference type="EMBL" id="ADLD01000013">
    <property type="protein sequence ID" value="EHB92069.1"/>
    <property type="molecule type" value="Genomic_DNA"/>
</dbReference>
<organism evidence="1 2">
    <name type="scientific">Alistipes indistinctus YIT 12060</name>
    <dbReference type="NCBI Taxonomy" id="742725"/>
    <lineage>
        <taxon>Bacteria</taxon>
        <taxon>Pseudomonadati</taxon>
        <taxon>Bacteroidota</taxon>
        <taxon>Bacteroidia</taxon>
        <taxon>Bacteroidales</taxon>
        <taxon>Rikenellaceae</taxon>
        <taxon>Alistipes</taxon>
    </lineage>
</organism>
<dbReference type="HOGENOM" id="CLU_1425279_0_0_10"/>
<evidence type="ECO:0000313" key="2">
    <source>
        <dbReference type="Proteomes" id="UP000006008"/>
    </source>
</evidence>
<protein>
    <recommendedName>
        <fullName evidence="3">HK97 gp10 family phage protein</fullName>
    </recommendedName>
</protein>
<dbReference type="Proteomes" id="UP000006008">
    <property type="component" value="Unassembled WGS sequence"/>
</dbReference>
<sequence length="190" mass="21185">MRSYEDCRKRIRSFDKVIRGAAMRGIKSSAVNVLGDSQRNIKAHDSIATAQLINSGKTKSSMSGQYVDVIYNVIQAFFVEFGRKAGKIPPYEPILQWVHKRGIAATYTKSGRKRSSGARYAYTSLKTRKTHKVSNYWKQATSAAIAIAKSIGKRGTPAKPFLHPALRSNETKTLSLVKQEIDKTIQSYGK</sequence>
<name>G5H932_9BACT</name>
<evidence type="ECO:0008006" key="3">
    <source>
        <dbReference type="Google" id="ProtNLM"/>
    </source>
</evidence>